<keyword evidence="5" id="KW-0378">Hydrolase</keyword>
<evidence type="ECO:0000256" key="6">
    <source>
        <dbReference type="ARBA" id="ARBA00022960"/>
    </source>
</evidence>
<keyword evidence="11" id="KW-0732">Signal</keyword>
<evidence type="ECO:0000256" key="10">
    <source>
        <dbReference type="SAM" id="MobiDB-lite"/>
    </source>
</evidence>
<dbReference type="PROSITE" id="PS52029">
    <property type="entry name" value="LD_TPASE"/>
    <property type="match status" value="1"/>
</dbReference>
<feature type="region of interest" description="Disordered" evidence="10">
    <location>
        <begin position="28"/>
        <end position="59"/>
    </location>
</feature>
<dbReference type="PANTHER" id="PTHR30582:SF24">
    <property type="entry name" value="L,D-TRANSPEPTIDASE ERFK_SRFK-RELATED"/>
    <property type="match status" value="1"/>
</dbReference>
<evidence type="ECO:0000256" key="9">
    <source>
        <dbReference type="PROSITE-ProRule" id="PRU01373"/>
    </source>
</evidence>
<keyword evidence="4" id="KW-0808">Transferase</keyword>
<dbReference type="EMBL" id="JACICC010000002">
    <property type="protein sequence ID" value="MBB3808909.1"/>
    <property type="molecule type" value="Genomic_DNA"/>
</dbReference>
<keyword evidence="13" id="KW-0449">Lipoprotein</keyword>
<dbReference type="Pfam" id="PF03734">
    <property type="entry name" value="YkuD"/>
    <property type="match status" value="1"/>
</dbReference>
<dbReference type="FunFam" id="2.40.440.10:FF:000002">
    <property type="entry name" value="L,D-transpeptidase ErfK/SrfK"/>
    <property type="match status" value="1"/>
</dbReference>
<dbReference type="GO" id="GO:0008360">
    <property type="term" value="P:regulation of cell shape"/>
    <property type="evidence" value="ECO:0007669"/>
    <property type="project" value="UniProtKB-UniRule"/>
</dbReference>
<dbReference type="InterPro" id="IPR005490">
    <property type="entry name" value="LD_TPept_cat_dom"/>
</dbReference>
<proteinExistence type="inferred from homology"/>
<reference evidence="13 14" key="1">
    <citation type="submission" date="2020-08" db="EMBL/GenBank/DDBJ databases">
        <title>Genomic Encyclopedia of Type Strains, Phase IV (KMG-IV): sequencing the most valuable type-strain genomes for metagenomic binning, comparative biology and taxonomic classification.</title>
        <authorList>
            <person name="Goeker M."/>
        </authorList>
    </citation>
    <scope>NUCLEOTIDE SEQUENCE [LARGE SCALE GENOMIC DNA]</scope>
    <source>
        <strain evidence="13 14">DSM 28760</strain>
    </source>
</reference>
<feature type="compositionally biased region" description="Pro residues" evidence="10">
    <location>
        <begin position="35"/>
        <end position="54"/>
    </location>
</feature>
<dbReference type="PANTHER" id="PTHR30582">
    <property type="entry name" value="L,D-TRANSPEPTIDASE"/>
    <property type="match status" value="1"/>
</dbReference>
<dbReference type="GO" id="GO:0016757">
    <property type="term" value="F:glycosyltransferase activity"/>
    <property type="evidence" value="ECO:0007669"/>
    <property type="project" value="UniProtKB-KW"/>
</dbReference>
<sequence length="239" mass="25913">MSALDSFRAASLAAIVALALASCTTTQGQQGTELPSPPPTNVAALPPAPLPDPFRPVNQSPADMYAARQDGEFAIPPVDPVHMKPAHIRQVVDYRTKEVPGTVVVDQNARHLYFIMPEGKAVRYAVGVGPVARAFNGGEAEIARKAAWPRWIPTQDMIARNPKQYERYRDGVDGGPGNPMGARALYMHKDGIDTYYRVHGTNDPSSIGKAVSAGCIRMLNQDVIDLYDRVEPGAKIVIR</sequence>
<evidence type="ECO:0000256" key="2">
    <source>
        <dbReference type="ARBA" id="ARBA00005992"/>
    </source>
</evidence>
<dbReference type="SUPFAM" id="SSF141523">
    <property type="entry name" value="L,D-transpeptidase catalytic domain-like"/>
    <property type="match status" value="1"/>
</dbReference>
<dbReference type="InterPro" id="IPR050979">
    <property type="entry name" value="LD-transpeptidase"/>
</dbReference>
<evidence type="ECO:0000256" key="7">
    <source>
        <dbReference type="ARBA" id="ARBA00022984"/>
    </source>
</evidence>
<accession>A0A7W6EFK5</accession>
<comment type="similarity">
    <text evidence="2">Belongs to the YkuD family.</text>
</comment>
<evidence type="ECO:0000256" key="5">
    <source>
        <dbReference type="ARBA" id="ARBA00022801"/>
    </source>
</evidence>
<organism evidence="13 14">
    <name type="scientific">Pseudochelatococcus contaminans</name>
    <dbReference type="NCBI Taxonomy" id="1538103"/>
    <lineage>
        <taxon>Bacteria</taxon>
        <taxon>Pseudomonadati</taxon>
        <taxon>Pseudomonadota</taxon>
        <taxon>Alphaproteobacteria</taxon>
        <taxon>Hyphomicrobiales</taxon>
        <taxon>Chelatococcaceae</taxon>
        <taxon>Pseudochelatococcus</taxon>
    </lineage>
</organism>
<dbReference type="CDD" id="cd16913">
    <property type="entry name" value="YkuD_like"/>
    <property type="match status" value="1"/>
</dbReference>
<evidence type="ECO:0000259" key="12">
    <source>
        <dbReference type="PROSITE" id="PS52029"/>
    </source>
</evidence>
<feature type="chain" id="PRO_5031065876" evidence="11">
    <location>
        <begin position="29"/>
        <end position="239"/>
    </location>
</feature>
<protein>
    <submittedName>
        <fullName evidence="13">Lipoprotein-anchoring transpeptidase ErfK/SrfK</fullName>
    </submittedName>
</protein>
<feature type="active site" description="Proton donor/acceptor" evidence="9">
    <location>
        <position position="199"/>
    </location>
</feature>
<dbReference type="AlphaFoldDB" id="A0A7W6EFK5"/>
<keyword evidence="3" id="KW-0328">Glycosyltransferase</keyword>
<evidence type="ECO:0000256" key="1">
    <source>
        <dbReference type="ARBA" id="ARBA00004752"/>
    </source>
</evidence>
<dbReference type="InterPro" id="IPR038063">
    <property type="entry name" value="Transpep_catalytic_dom"/>
</dbReference>
<feature type="domain" description="L,D-TPase catalytic" evidence="12">
    <location>
        <begin position="101"/>
        <end position="239"/>
    </location>
</feature>
<dbReference type="GO" id="GO:0005576">
    <property type="term" value="C:extracellular region"/>
    <property type="evidence" value="ECO:0007669"/>
    <property type="project" value="TreeGrafter"/>
</dbReference>
<dbReference type="GO" id="GO:0071555">
    <property type="term" value="P:cell wall organization"/>
    <property type="evidence" value="ECO:0007669"/>
    <property type="project" value="UniProtKB-UniRule"/>
</dbReference>
<evidence type="ECO:0000313" key="13">
    <source>
        <dbReference type="EMBL" id="MBB3808909.1"/>
    </source>
</evidence>
<feature type="active site" description="Nucleophile" evidence="9">
    <location>
        <position position="215"/>
    </location>
</feature>
<keyword evidence="6 9" id="KW-0133">Cell shape</keyword>
<dbReference type="Gene3D" id="2.40.440.10">
    <property type="entry name" value="L,D-transpeptidase catalytic domain-like"/>
    <property type="match status" value="1"/>
</dbReference>
<keyword evidence="7 9" id="KW-0573">Peptidoglycan synthesis</keyword>
<evidence type="ECO:0000256" key="4">
    <source>
        <dbReference type="ARBA" id="ARBA00022679"/>
    </source>
</evidence>
<dbReference type="RefSeq" id="WP_246374733.1">
    <property type="nucleotide sequence ID" value="NZ_JACICC010000002.1"/>
</dbReference>
<comment type="pathway">
    <text evidence="1 9">Cell wall biogenesis; peptidoglycan biosynthesis.</text>
</comment>
<comment type="caution">
    <text evidence="13">The sequence shown here is derived from an EMBL/GenBank/DDBJ whole genome shotgun (WGS) entry which is preliminary data.</text>
</comment>
<gene>
    <name evidence="13" type="ORF">FHS81_000979</name>
</gene>
<dbReference type="GO" id="GO:0018104">
    <property type="term" value="P:peptidoglycan-protein cross-linking"/>
    <property type="evidence" value="ECO:0007669"/>
    <property type="project" value="TreeGrafter"/>
</dbReference>
<dbReference type="UniPathway" id="UPA00219"/>
<evidence type="ECO:0000313" key="14">
    <source>
        <dbReference type="Proteomes" id="UP000537592"/>
    </source>
</evidence>
<keyword evidence="8 9" id="KW-0961">Cell wall biogenesis/degradation</keyword>
<name>A0A7W6EFK5_9HYPH</name>
<dbReference type="GO" id="GO:0071972">
    <property type="term" value="F:peptidoglycan L,D-transpeptidase activity"/>
    <property type="evidence" value="ECO:0007669"/>
    <property type="project" value="TreeGrafter"/>
</dbReference>
<feature type="signal peptide" evidence="11">
    <location>
        <begin position="1"/>
        <end position="28"/>
    </location>
</feature>
<keyword evidence="14" id="KW-1185">Reference proteome</keyword>
<dbReference type="Proteomes" id="UP000537592">
    <property type="component" value="Unassembled WGS sequence"/>
</dbReference>
<evidence type="ECO:0000256" key="11">
    <source>
        <dbReference type="SAM" id="SignalP"/>
    </source>
</evidence>
<evidence type="ECO:0000256" key="3">
    <source>
        <dbReference type="ARBA" id="ARBA00022676"/>
    </source>
</evidence>
<evidence type="ECO:0000256" key="8">
    <source>
        <dbReference type="ARBA" id="ARBA00023316"/>
    </source>
</evidence>